<evidence type="ECO:0000313" key="8">
    <source>
        <dbReference type="EMBL" id="MDC3422806.1"/>
    </source>
</evidence>
<evidence type="ECO:0000256" key="6">
    <source>
        <dbReference type="RuleBase" id="RU004168"/>
    </source>
</evidence>
<dbReference type="InterPro" id="IPR001792">
    <property type="entry name" value="Acylphosphatase-like_dom"/>
</dbReference>
<evidence type="ECO:0000256" key="1">
    <source>
        <dbReference type="ARBA" id="ARBA00005614"/>
    </source>
</evidence>
<evidence type="ECO:0000256" key="3">
    <source>
        <dbReference type="ARBA" id="ARBA00015991"/>
    </source>
</evidence>
<dbReference type="RefSeq" id="WP_259869212.1">
    <property type="nucleotide sequence ID" value="NZ_JAMQJZ010000030.1"/>
</dbReference>
<protein>
    <recommendedName>
        <fullName evidence="3 5">acylphosphatase</fullName>
        <ecNumber evidence="2 5">3.6.1.7</ecNumber>
    </recommendedName>
</protein>
<dbReference type="EC" id="3.6.1.7" evidence="2 5"/>
<evidence type="ECO:0000256" key="2">
    <source>
        <dbReference type="ARBA" id="ARBA00012150"/>
    </source>
</evidence>
<comment type="caution">
    <text evidence="8">The sequence shown here is derived from an EMBL/GenBank/DDBJ whole genome shotgun (WGS) entry which is preliminary data.</text>
</comment>
<name>A0A9X3WS59_9BACI</name>
<feature type="active site" evidence="5">
    <location>
        <position position="18"/>
    </location>
</feature>
<dbReference type="PROSITE" id="PS00150">
    <property type="entry name" value="ACYLPHOSPHATASE_1"/>
    <property type="match status" value="1"/>
</dbReference>
<dbReference type="PANTHER" id="PTHR47268:SF4">
    <property type="entry name" value="ACYLPHOSPHATASE"/>
    <property type="match status" value="1"/>
</dbReference>
<dbReference type="AlphaFoldDB" id="A0A9X3WS59"/>
<comment type="catalytic activity">
    <reaction evidence="4 5">
        <text>an acyl phosphate + H2O = a carboxylate + phosphate + H(+)</text>
        <dbReference type="Rhea" id="RHEA:14965"/>
        <dbReference type="ChEBI" id="CHEBI:15377"/>
        <dbReference type="ChEBI" id="CHEBI:15378"/>
        <dbReference type="ChEBI" id="CHEBI:29067"/>
        <dbReference type="ChEBI" id="CHEBI:43474"/>
        <dbReference type="ChEBI" id="CHEBI:59918"/>
        <dbReference type="EC" id="3.6.1.7"/>
    </reaction>
</comment>
<accession>A0A9X3WS59</accession>
<dbReference type="Pfam" id="PF00708">
    <property type="entry name" value="Acylphosphatase"/>
    <property type="match status" value="1"/>
</dbReference>
<dbReference type="GO" id="GO:0003998">
    <property type="term" value="F:acylphosphatase activity"/>
    <property type="evidence" value="ECO:0007669"/>
    <property type="project" value="UniProtKB-EC"/>
</dbReference>
<keyword evidence="9" id="KW-1185">Reference proteome</keyword>
<dbReference type="InterPro" id="IPR020456">
    <property type="entry name" value="Acylphosphatase"/>
</dbReference>
<dbReference type="PROSITE" id="PS51160">
    <property type="entry name" value="ACYLPHOSPHATASE_3"/>
    <property type="match status" value="1"/>
</dbReference>
<sequence>MIRAHMIVHGRVQGVGFRASSKQLAEVNGVNGSVRNLEDGTVEIDVEGENKDVYQFIEQIKEGPSPFIKVNHVDIEVYQDLKGYNYFKISH</sequence>
<gene>
    <name evidence="8" type="ORF">NC661_20905</name>
</gene>
<keyword evidence="5" id="KW-0378">Hydrolase</keyword>
<proteinExistence type="inferred from homology"/>
<feature type="domain" description="Acylphosphatase-like" evidence="7">
    <location>
        <begin position="3"/>
        <end position="91"/>
    </location>
</feature>
<reference evidence="8" key="1">
    <citation type="submission" date="2022-06" db="EMBL/GenBank/DDBJ databases">
        <title>Aquibacillus sp. a new bacterium isolated from soil saline samples.</title>
        <authorList>
            <person name="Galisteo C."/>
            <person name="De La Haba R."/>
            <person name="Sanchez-Porro C."/>
            <person name="Ventosa A."/>
        </authorList>
    </citation>
    <scope>NUCLEOTIDE SEQUENCE</scope>
    <source>
        <strain evidence="8">JCM 12387</strain>
    </source>
</reference>
<evidence type="ECO:0000259" key="7">
    <source>
        <dbReference type="PROSITE" id="PS51160"/>
    </source>
</evidence>
<evidence type="ECO:0000313" key="9">
    <source>
        <dbReference type="Proteomes" id="UP001145072"/>
    </source>
</evidence>
<dbReference type="PANTHER" id="PTHR47268">
    <property type="entry name" value="ACYLPHOSPHATASE"/>
    <property type="match status" value="1"/>
</dbReference>
<feature type="active site" evidence="5">
    <location>
        <position position="36"/>
    </location>
</feature>
<dbReference type="SUPFAM" id="SSF54975">
    <property type="entry name" value="Acylphosphatase/BLUF domain-like"/>
    <property type="match status" value="1"/>
</dbReference>
<evidence type="ECO:0000256" key="4">
    <source>
        <dbReference type="ARBA" id="ARBA00047645"/>
    </source>
</evidence>
<dbReference type="Proteomes" id="UP001145072">
    <property type="component" value="Unassembled WGS sequence"/>
</dbReference>
<evidence type="ECO:0000256" key="5">
    <source>
        <dbReference type="PROSITE-ProRule" id="PRU00520"/>
    </source>
</evidence>
<organism evidence="8 9">
    <name type="scientific">Aquibacillus koreensis</name>
    <dbReference type="NCBI Taxonomy" id="279446"/>
    <lineage>
        <taxon>Bacteria</taxon>
        <taxon>Bacillati</taxon>
        <taxon>Bacillota</taxon>
        <taxon>Bacilli</taxon>
        <taxon>Bacillales</taxon>
        <taxon>Bacillaceae</taxon>
        <taxon>Aquibacillus</taxon>
    </lineage>
</organism>
<dbReference type="EMBL" id="JAMQJZ010000030">
    <property type="protein sequence ID" value="MDC3422806.1"/>
    <property type="molecule type" value="Genomic_DNA"/>
</dbReference>
<dbReference type="InterPro" id="IPR017968">
    <property type="entry name" value="Acylphosphatase_CS"/>
</dbReference>
<dbReference type="InterPro" id="IPR036046">
    <property type="entry name" value="Acylphosphatase-like_dom_sf"/>
</dbReference>
<comment type="similarity">
    <text evidence="1 6">Belongs to the acylphosphatase family.</text>
</comment>
<dbReference type="Gene3D" id="3.30.70.100">
    <property type="match status" value="1"/>
</dbReference>